<evidence type="ECO:0000313" key="9">
    <source>
        <dbReference type="Proteomes" id="UP000198461"/>
    </source>
</evidence>
<reference evidence="8 9" key="1">
    <citation type="submission" date="2016-11" db="EMBL/GenBank/DDBJ databases">
        <authorList>
            <person name="Jaros S."/>
            <person name="Januszkiewicz K."/>
            <person name="Wedrychowicz H."/>
        </authorList>
    </citation>
    <scope>NUCLEOTIDE SEQUENCE [LARGE SCALE GENOMIC DNA]</scope>
    <source>
        <strain evidence="8 9">DSM 17737</strain>
    </source>
</reference>
<feature type="domain" description="Winged helix-turn-helix transcription repressor HrcA DNA-binding" evidence="7">
    <location>
        <begin position="8"/>
        <end position="70"/>
    </location>
</feature>
<dbReference type="InterPro" id="IPR002571">
    <property type="entry name" value="HrcA"/>
</dbReference>
<dbReference type="InterPro" id="IPR021153">
    <property type="entry name" value="HrcA_C"/>
</dbReference>
<dbReference type="InterPro" id="IPR005104">
    <property type="entry name" value="WHTH_HrcA_DNA-bd"/>
</dbReference>
<dbReference type="AlphaFoldDB" id="A0A1N6E354"/>
<keyword evidence="3 5" id="KW-0346">Stress response</keyword>
<evidence type="ECO:0000256" key="1">
    <source>
        <dbReference type="ARBA" id="ARBA00022491"/>
    </source>
</evidence>
<evidence type="ECO:0000259" key="7">
    <source>
        <dbReference type="Pfam" id="PF03444"/>
    </source>
</evidence>
<dbReference type="Proteomes" id="UP000198461">
    <property type="component" value="Unassembled WGS sequence"/>
</dbReference>
<name>A0A1N6E354_9GAMM</name>
<dbReference type="STRING" id="364032.SAMN05443662_0564"/>
<dbReference type="PANTHER" id="PTHR34824:SF1">
    <property type="entry name" value="HEAT-INDUCIBLE TRANSCRIPTION REPRESSOR HRCA"/>
    <property type="match status" value="1"/>
</dbReference>
<accession>A0A1N6E354</accession>
<dbReference type="GO" id="GO:0003677">
    <property type="term" value="F:DNA binding"/>
    <property type="evidence" value="ECO:0007669"/>
    <property type="project" value="InterPro"/>
</dbReference>
<dbReference type="NCBIfam" id="TIGR00331">
    <property type="entry name" value="hrcA"/>
    <property type="match status" value="1"/>
</dbReference>
<dbReference type="Pfam" id="PF03444">
    <property type="entry name" value="WHD_HrcA"/>
    <property type="match status" value="1"/>
</dbReference>
<proteinExistence type="inferred from homology"/>
<dbReference type="InterPro" id="IPR036388">
    <property type="entry name" value="WH-like_DNA-bd_sf"/>
</dbReference>
<dbReference type="SUPFAM" id="SSF46785">
    <property type="entry name" value="Winged helix' DNA-binding domain"/>
    <property type="match status" value="1"/>
</dbReference>
<evidence type="ECO:0000313" key="8">
    <source>
        <dbReference type="EMBL" id="SIN77448.1"/>
    </source>
</evidence>
<dbReference type="InterPro" id="IPR023120">
    <property type="entry name" value="WHTH_transcript_rep_HrcA_IDD"/>
</dbReference>
<evidence type="ECO:0000256" key="4">
    <source>
        <dbReference type="ARBA" id="ARBA00023163"/>
    </source>
</evidence>
<gene>
    <name evidence="5" type="primary">hrcA</name>
    <name evidence="8" type="ORF">SAMN05443662_0564</name>
</gene>
<dbReference type="SUPFAM" id="SSF55781">
    <property type="entry name" value="GAF domain-like"/>
    <property type="match status" value="1"/>
</dbReference>
<organism evidence="8 9">
    <name type="scientific">Sulfurivirga caldicuralii</name>
    <dbReference type="NCBI Taxonomy" id="364032"/>
    <lineage>
        <taxon>Bacteria</taxon>
        <taxon>Pseudomonadati</taxon>
        <taxon>Pseudomonadota</taxon>
        <taxon>Gammaproteobacteria</taxon>
        <taxon>Thiotrichales</taxon>
        <taxon>Piscirickettsiaceae</taxon>
        <taxon>Sulfurivirga</taxon>
    </lineage>
</organism>
<protein>
    <recommendedName>
        <fullName evidence="5">Heat-inducible transcription repressor HrcA</fullName>
    </recommendedName>
</protein>
<dbReference type="InterPro" id="IPR029016">
    <property type="entry name" value="GAF-like_dom_sf"/>
</dbReference>
<dbReference type="Gene3D" id="3.30.450.40">
    <property type="match status" value="1"/>
</dbReference>
<evidence type="ECO:0000256" key="2">
    <source>
        <dbReference type="ARBA" id="ARBA00023015"/>
    </source>
</evidence>
<keyword evidence="4 5" id="KW-0804">Transcription</keyword>
<sequence length="348" mass="38735">MLKARDELLLKKLIELYLKEGKPVGSRTLSKLPDVGVSPATVRNVMADLEGLGFIRAPHTSAGRIPTSKGLRLYVDRFLICQPLSAELTHQLASKIAESGDAQAVMDTASRLLSELTGMVSVVLMPDRRQERLSHVEFIRISDRRVLVVLVFNEQEAENRFIELDADISSDQLQRMASFFNTELVGLTLHEARERLLQKMSGLRAQLNGGMLRIVQGAEDALEAHEQGASPLKVKGEKNLLQYDELADIQQLKQLFNSFEEHQAILSLLDKSIAAKGLQVFIGRETGLELYEPCSVITHPFDMGDELVGVLGVLGPRRMPYERIIPMVDVTAKIVDSVLKKHVPIPIE</sequence>
<evidence type="ECO:0000256" key="5">
    <source>
        <dbReference type="HAMAP-Rule" id="MF_00081"/>
    </source>
</evidence>
<feature type="domain" description="Heat-inducible transcription repressor HrcA C-terminal" evidence="6">
    <location>
        <begin position="104"/>
        <end position="325"/>
    </location>
</feature>
<dbReference type="GO" id="GO:0045892">
    <property type="term" value="P:negative regulation of DNA-templated transcription"/>
    <property type="evidence" value="ECO:0007669"/>
    <property type="project" value="UniProtKB-UniRule"/>
</dbReference>
<dbReference type="HAMAP" id="MF_00081">
    <property type="entry name" value="HrcA"/>
    <property type="match status" value="1"/>
</dbReference>
<dbReference type="EMBL" id="FSRE01000001">
    <property type="protein sequence ID" value="SIN77448.1"/>
    <property type="molecule type" value="Genomic_DNA"/>
</dbReference>
<dbReference type="RefSeq" id="WP_074200858.1">
    <property type="nucleotide sequence ID" value="NZ_FSRE01000001.1"/>
</dbReference>
<comment type="function">
    <text evidence="5">Negative regulator of class I heat shock genes (grpE-dnaK-dnaJ and groELS operons). Prevents heat-shock induction of these operons.</text>
</comment>
<keyword evidence="9" id="KW-1185">Reference proteome</keyword>
<dbReference type="Pfam" id="PF01628">
    <property type="entry name" value="HrcA"/>
    <property type="match status" value="1"/>
</dbReference>
<keyword evidence="2 5" id="KW-0805">Transcription regulation</keyword>
<dbReference type="OrthoDB" id="9783139at2"/>
<dbReference type="Gene3D" id="3.30.390.60">
    <property type="entry name" value="Heat-inducible transcription repressor hrca homolog, domain 3"/>
    <property type="match status" value="1"/>
</dbReference>
<comment type="similarity">
    <text evidence="5">Belongs to the HrcA family.</text>
</comment>
<dbReference type="PIRSF" id="PIRSF005485">
    <property type="entry name" value="HrcA"/>
    <property type="match status" value="1"/>
</dbReference>
<keyword evidence="1 5" id="KW-0678">Repressor</keyword>
<dbReference type="Gene3D" id="1.10.10.10">
    <property type="entry name" value="Winged helix-like DNA-binding domain superfamily/Winged helix DNA-binding domain"/>
    <property type="match status" value="1"/>
</dbReference>
<evidence type="ECO:0000259" key="6">
    <source>
        <dbReference type="Pfam" id="PF01628"/>
    </source>
</evidence>
<dbReference type="InterPro" id="IPR036390">
    <property type="entry name" value="WH_DNA-bd_sf"/>
</dbReference>
<evidence type="ECO:0000256" key="3">
    <source>
        <dbReference type="ARBA" id="ARBA00023016"/>
    </source>
</evidence>
<dbReference type="PANTHER" id="PTHR34824">
    <property type="entry name" value="HEAT-INDUCIBLE TRANSCRIPTION REPRESSOR HRCA"/>
    <property type="match status" value="1"/>
</dbReference>